<evidence type="ECO:0000259" key="3">
    <source>
        <dbReference type="PROSITE" id="PS00128"/>
    </source>
</evidence>
<proteinExistence type="predicted"/>
<keyword evidence="5" id="KW-1185">Reference proteome</keyword>
<evidence type="ECO:0000256" key="2">
    <source>
        <dbReference type="SAM" id="SignalP"/>
    </source>
</evidence>
<name>A0AAV1Q7S3_SCOSC</name>
<sequence length="214" mass="24102">MKVLVVFLLVVLDSSLTEGRIVSKCELRDEMMRAMSTVSQRAKQKGLTAENLLAKIVCHVEEWAGFNTSAVYQLNPTTENHPRRGKREVHSAGVFGLAKQASHFRTTQNPPTPTTRPAPPDEEVWTLYGLFQLSNHLVCSDGITPSPNICNIDCNNLVDDNISDDITCVLKILTNLVENGFSASHWDEFRKMIRIILQEECRDKQFSVYFAECS</sequence>
<evidence type="ECO:0000313" key="5">
    <source>
        <dbReference type="Proteomes" id="UP001314229"/>
    </source>
</evidence>
<feature type="signal peptide" evidence="2">
    <location>
        <begin position="1"/>
        <end position="19"/>
    </location>
</feature>
<reference evidence="4 5" key="1">
    <citation type="submission" date="2024-01" db="EMBL/GenBank/DDBJ databases">
        <authorList>
            <person name="Alioto T."/>
            <person name="Alioto T."/>
            <person name="Gomez Garrido J."/>
        </authorList>
    </citation>
    <scope>NUCLEOTIDE SEQUENCE [LARGE SCALE GENOMIC DNA]</scope>
</reference>
<dbReference type="EMBL" id="CAWUFR010000502">
    <property type="protein sequence ID" value="CAK6978631.1"/>
    <property type="molecule type" value="Genomic_DNA"/>
</dbReference>
<dbReference type="PROSITE" id="PS00128">
    <property type="entry name" value="GLYCOSYL_HYDROL_F22_1"/>
    <property type="match status" value="1"/>
</dbReference>
<dbReference type="Gene3D" id="1.10.530.10">
    <property type="match status" value="1"/>
</dbReference>
<evidence type="ECO:0000256" key="1">
    <source>
        <dbReference type="ARBA" id="ARBA00023157"/>
    </source>
</evidence>
<dbReference type="PROSITE" id="PS51348">
    <property type="entry name" value="GLYCOSYL_HYDROL_F22_2"/>
    <property type="match status" value="1"/>
</dbReference>
<dbReference type="InterPro" id="IPR023346">
    <property type="entry name" value="Lysozyme-like_dom_sf"/>
</dbReference>
<dbReference type="PANTHER" id="PTHR11407">
    <property type="entry name" value="LYSOZYME C"/>
    <property type="match status" value="1"/>
</dbReference>
<keyword evidence="2" id="KW-0732">Signal</keyword>
<protein>
    <submittedName>
        <fullName evidence="4">Uncharacterized protein LOC122973977</fullName>
    </submittedName>
</protein>
<accession>A0AAV1Q7S3</accession>
<dbReference type="SUPFAM" id="SSF53955">
    <property type="entry name" value="Lysozyme-like"/>
    <property type="match status" value="1"/>
</dbReference>
<evidence type="ECO:0000313" key="4">
    <source>
        <dbReference type="EMBL" id="CAK6978631.1"/>
    </source>
</evidence>
<feature type="chain" id="PRO_5043359661" evidence="2">
    <location>
        <begin position="20"/>
        <end position="214"/>
    </location>
</feature>
<dbReference type="Proteomes" id="UP001314229">
    <property type="component" value="Unassembled WGS sequence"/>
</dbReference>
<gene>
    <name evidence="4" type="ORF">FSCOSCO3_A027430</name>
</gene>
<dbReference type="InterPro" id="IPR001916">
    <property type="entry name" value="Glyco_hydro_22"/>
</dbReference>
<dbReference type="GO" id="GO:0003796">
    <property type="term" value="F:lysozyme activity"/>
    <property type="evidence" value="ECO:0007669"/>
    <property type="project" value="TreeGrafter"/>
</dbReference>
<dbReference type="PANTHER" id="PTHR11407:SF69">
    <property type="entry name" value="LYSOZYME C, MILK ISOZYME"/>
    <property type="match status" value="1"/>
</dbReference>
<dbReference type="SMART" id="SM00263">
    <property type="entry name" value="LYZ1"/>
    <property type="match status" value="1"/>
</dbReference>
<dbReference type="InterPro" id="IPR019799">
    <property type="entry name" value="Glyco_hydro_22_CS"/>
</dbReference>
<keyword evidence="1" id="KW-1015">Disulfide bond</keyword>
<dbReference type="AlphaFoldDB" id="A0AAV1Q7S3"/>
<organism evidence="4 5">
    <name type="scientific">Scomber scombrus</name>
    <name type="common">Atlantic mackerel</name>
    <name type="synonym">Scomber vernalis</name>
    <dbReference type="NCBI Taxonomy" id="13677"/>
    <lineage>
        <taxon>Eukaryota</taxon>
        <taxon>Metazoa</taxon>
        <taxon>Chordata</taxon>
        <taxon>Craniata</taxon>
        <taxon>Vertebrata</taxon>
        <taxon>Euteleostomi</taxon>
        <taxon>Actinopterygii</taxon>
        <taxon>Neopterygii</taxon>
        <taxon>Teleostei</taxon>
        <taxon>Neoteleostei</taxon>
        <taxon>Acanthomorphata</taxon>
        <taxon>Pelagiaria</taxon>
        <taxon>Scombriformes</taxon>
        <taxon>Scombridae</taxon>
        <taxon>Scomber</taxon>
    </lineage>
</organism>
<dbReference type="Pfam" id="PF00062">
    <property type="entry name" value="Lys"/>
    <property type="match status" value="1"/>
</dbReference>
<feature type="domain" description="Glycosyl hydrolases family 22 (GH22)" evidence="3">
    <location>
        <begin position="150"/>
        <end position="168"/>
    </location>
</feature>
<comment type="caution">
    <text evidence="4">The sequence shown here is derived from an EMBL/GenBank/DDBJ whole genome shotgun (WGS) entry which is preliminary data.</text>
</comment>